<evidence type="ECO:0000256" key="22">
    <source>
        <dbReference type="ARBA" id="ARBA00035878"/>
    </source>
</evidence>
<dbReference type="GO" id="GO:0004142">
    <property type="term" value="F:diacylglycerol cholinephosphotransferase activity"/>
    <property type="evidence" value="ECO:0007669"/>
    <property type="project" value="UniProtKB-EC"/>
</dbReference>
<evidence type="ECO:0000256" key="26">
    <source>
        <dbReference type="ARBA" id="ARBA00036329"/>
    </source>
</evidence>
<comment type="catalytic activity">
    <reaction evidence="39">
        <text>1-O-alkyl-2-acyl-sn-glycerol + CDP-choline = a 1-O-alkyl-2-acyl-sn-glycero-3-phosphocholine + CMP + H(+)</text>
        <dbReference type="Rhea" id="RHEA:36179"/>
        <dbReference type="ChEBI" id="CHEBI:15378"/>
        <dbReference type="ChEBI" id="CHEBI:36702"/>
        <dbReference type="ChEBI" id="CHEBI:52595"/>
        <dbReference type="ChEBI" id="CHEBI:58779"/>
        <dbReference type="ChEBI" id="CHEBI:60377"/>
        <dbReference type="EC" id="2.7.8.2"/>
    </reaction>
    <physiologicalReaction direction="left-to-right" evidence="39">
        <dbReference type="Rhea" id="RHEA:36180"/>
    </physiologicalReaction>
</comment>
<comment type="subcellular location">
    <subcellularLocation>
        <location evidence="4">Endoplasmic reticulum membrane</location>
        <topology evidence="4">Multi-pass membrane protein</topology>
    </subcellularLocation>
    <subcellularLocation>
        <location evidence="3">Nucleus membrane</location>
        <topology evidence="3">Multi-pass membrane protein</topology>
    </subcellularLocation>
</comment>
<comment type="function">
    <text evidence="31">Catalyzes both phosphatidylcholine and phosphatidylethanolamine biosynthesis from CDP-choline and CDP-ethanolamine, respectively. Involved in protein-dependent process of phospholipid transport to distribute phosphatidyl choline to the lumenal surface. Has a higher cholinephosphotransferase activity than ethanolaminephosphotransferase activity.</text>
</comment>
<evidence type="ECO:0000256" key="46">
    <source>
        <dbReference type="SAM" id="MobiDB-lite"/>
    </source>
</evidence>
<keyword evidence="20" id="KW-0539">Nucleus</keyword>
<name>A0A2U9BEE8_SCOMX</name>
<keyword evidence="13" id="KW-0460">Magnesium</keyword>
<dbReference type="InterPro" id="IPR000462">
    <property type="entry name" value="CDP-OH_P_trans"/>
</dbReference>
<feature type="transmembrane region" description="Helical" evidence="47">
    <location>
        <begin position="417"/>
        <end position="443"/>
    </location>
</feature>
<accession>A0A2U9BEE8</accession>
<dbReference type="AlphaFoldDB" id="A0A2U9BEE8"/>
<dbReference type="Gene3D" id="1.20.120.1760">
    <property type="match status" value="1"/>
</dbReference>
<evidence type="ECO:0000256" key="9">
    <source>
        <dbReference type="ARBA" id="ARBA00022679"/>
    </source>
</evidence>
<evidence type="ECO:0000256" key="41">
    <source>
        <dbReference type="ARBA" id="ARBA00048120"/>
    </source>
</evidence>
<comment type="catalytic activity">
    <reaction evidence="44">
        <text>CDP-choline + a 1,2-diacyl-sn-glycerol = a 1,2-diacyl-sn-glycero-3-phosphocholine + CMP + H(+)</text>
        <dbReference type="Rhea" id="RHEA:32939"/>
        <dbReference type="ChEBI" id="CHEBI:15378"/>
        <dbReference type="ChEBI" id="CHEBI:17815"/>
        <dbReference type="ChEBI" id="CHEBI:57643"/>
        <dbReference type="ChEBI" id="CHEBI:58779"/>
        <dbReference type="ChEBI" id="CHEBI:60377"/>
        <dbReference type="EC" id="2.7.8.2"/>
    </reaction>
    <physiologicalReaction direction="left-to-right" evidence="44">
        <dbReference type="Rhea" id="RHEA:32940"/>
    </physiologicalReaction>
</comment>
<comment type="catalytic activity">
    <reaction evidence="30">
        <text>1-hexadecanoyl-2-(9Z-octadecenoyl)-sn-glycerol + CDP-choline = 1-hexadecanoyl-2-(9Z-octadecenoyl)-sn-glycero-3-phosphocholine + CMP + H(+)</text>
        <dbReference type="Rhea" id="RHEA:54244"/>
        <dbReference type="ChEBI" id="CHEBI:15378"/>
        <dbReference type="ChEBI" id="CHEBI:58779"/>
        <dbReference type="ChEBI" id="CHEBI:60377"/>
        <dbReference type="ChEBI" id="CHEBI:73001"/>
        <dbReference type="ChEBI" id="CHEBI:75466"/>
    </reaction>
    <physiologicalReaction direction="left-to-right" evidence="30">
        <dbReference type="Rhea" id="RHEA:54245"/>
    </physiologicalReaction>
</comment>
<keyword evidence="15" id="KW-0443">Lipid metabolism</keyword>
<feature type="transmembrane region" description="Helical" evidence="47">
    <location>
        <begin position="527"/>
        <end position="553"/>
    </location>
</feature>
<evidence type="ECO:0000256" key="45">
    <source>
        <dbReference type="RuleBase" id="RU003750"/>
    </source>
</evidence>
<keyword evidence="10 47" id="KW-0812">Transmembrane</keyword>
<evidence type="ECO:0000256" key="7">
    <source>
        <dbReference type="ARBA" id="ARBA00011738"/>
    </source>
</evidence>
<dbReference type="GO" id="GO:0031965">
    <property type="term" value="C:nuclear membrane"/>
    <property type="evidence" value="ECO:0007669"/>
    <property type="project" value="UniProtKB-SubCell"/>
</dbReference>
<evidence type="ECO:0000256" key="17">
    <source>
        <dbReference type="ARBA" id="ARBA00023180"/>
    </source>
</evidence>
<feature type="transmembrane region" description="Helical" evidence="47">
    <location>
        <begin position="123"/>
        <end position="141"/>
    </location>
</feature>
<dbReference type="Pfam" id="PF01066">
    <property type="entry name" value="CDP-OH_P_transf"/>
    <property type="match status" value="1"/>
</dbReference>
<comment type="catalytic activity">
    <reaction evidence="40">
        <text>CDP-ethanolamine + 1,2-di-(9Z-octadecenoyl)-sn-glycerol = 1,2-di-(9Z-octadecenoyl)-sn-glycero-3-phosphoethanolamine + CMP + H(+)</text>
        <dbReference type="Rhea" id="RHEA:54248"/>
        <dbReference type="ChEBI" id="CHEBI:15378"/>
        <dbReference type="ChEBI" id="CHEBI:52333"/>
        <dbReference type="ChEBI" id="CHEBI:57876"/>
        <dbReference type="ChEBI" id="CHEBI:60377"/>
        <dbReference type="ChEBI" id="CHEBI:74986"/>
    </reaction>
    <physiologicalReaction direction="left-to-right" evidence="40">
        <dbReference type="Rhea" id="RHEA:54249"/>
    </physiologicalReaction>
</comment>
<evidence type="ECO:0000256" key="20">
    <source>
        <dbReference type="ARBA" id="ARBA00023242"/>
    </source>
</evidence>
<evidence type="ECO:0000256" key="34">
    <source>
        <dbReference type="ARBA" id="ARBA00038986"/>
    </source>
</evidence>
<keyword evidence="12" id="KW-0256">Endoplasmic reticulum</keyword>
<evidence type="ECO:0000256" key="29">
    <source>
        <dbReference type="ARBA" id="ARBA00036748"/>
    </source>
</evidence>
<evidence type="ECO:0000313" key="50">
    <source>
        <dbReference type="Proteomes" id="UP000246464"/>
    </source>
</evidence>
<keyword evidence="11" id="KW-0479">Metal-binding</keyword>
<evidence type="ECO:0000256" key="37">
    <source>
        <dbReference type="ARBA" id="ARBA00039228"/>
    </source>
</evidence>
<protein>
    <recommendedName>
        <fullName evidence="37">Choline/ethanolaminephosphotransferase 1</fullName>
        <ecNumber evidence="34">2.7.8.1</ecNumber>
        <ecNumber evidence="35">2.7.8.2</ecNumber>
        <ecNumber evidence="36">2.7.8.22</ecNumber>
    </recommendedName>
    <alternativeName>
        <fullName evidence="38">1-alkenyl-2-acylglycerol choline phosphotransferase</fullName>
    </alternativeName>
</protein>
<evidence type="ECO:0000256" key="8">
    <source>
        <dbReference type="ARBA" id="ARBA00022516"/>
    </source>
</evidence>
<evidence type="ECO:0000256" key="27">
    <source>
        <dbReference type="ARBA" id="ARBA00036341"/>
    </source>
</evidence>
<evidence type="ECO:0000256" key="16">
    <source>
        <dbReference type="ARBA" id="ARBA00023136"/>
    </source>
</evidence>
<dbReference type="EC" id="2.7.8.1" evidence="34"/>
<evidence type="ECO:0000256" key="47">
    <source>
        <dbReference type="SAM" id="Phobius"/>
    </source>
</evidence>
<feature type="transmembrane region" description="Helical" evidence="47">
    <location>
        <begin position="190"/>
        <end position="210"/>
    </location>
</feature>
<evidence type="ECO:0000256" key="40">
    <source>
        <dbReference type="ARBA" id="ARBA00047910"/>
    </source>
</evidence>
<comment type="catalytic activity">
    <reaction evidence="23">
        <text>1-hexadecanoyl-2-(9Z-octadecenoyl)-sn-glycerol + CDP-ethanolamine = 1-hexadecanoyl-2-(9Z-octadecenoyl)-sn-glycero-3-phosphoethanolamine + CMP + H(+)</text>
        <dbReference type="Rhea" id="RHEA:54252"/>
        <dbReference type="ChEBI" id="CHEBI:15378"/>
        <dbReference type="ChEBI" id="CHEBI:57876"/>
        <dbReference type="ChEBI" id="CHEBI:60377"/>
        <dbReference type="ChEBI" id="CHEBI:73007"/>
        <dbReference type="ChEBI" id="CHEBI:75466"/>
    </reaction>
    <physiologicalReaction direction="left-to-right" evidence="23">
        <dbReference type="Rhea" id="RHEA:54253"/>
    </physiologicalReaction>
</comment>
<feature type="transmembrane region" description="Helical" evidence="47">
    <location>
        <begin position="611"/>
        <end position="636"/>
    </location>
</feature>
<dbReference type="EC" id="2.7.8.2" evidence="35"/>
<evidence type="ECO:0000256" key="1">
    <source>
        <dbReference type="ARBA" id="ARBA00001936"/>
    </source>
</evidence>
<dbReference type="GO" id="GO:0005794">
    <property type="term" value="C:Golgi apparatus"/>
    <property type="evidence" value="ECO:0007669"/>
    <property type="project" value="TreeGrafter"/>
</dbReference>
<dbReference type="InterPro" id="IPR019402">
    <property type="entry name" value="CWH43_N"/>
</dbReference>
<feature type="transmembrane region" description="Helical" evidence="47">
    <location>
        <begin position="91"/>
        <end position="116"/>
    </location>
</feature>
<evidence type="ECO:0000256" key="15">
    <source>
        <dbReference type="ARBA" id="ARBA00023098"/>
    </source>
</evidence>
<comment type="catalytic activity">
    <reaction evidence="26">
        <text>1,2-didecanoyl-sn-glycerol + CDP-choline = 1,2-didecanoyl-sn-glycero-3-phosphocholine + CMP + H(+)</text>
        <dbReference type="Rhea" id="RHEA:54236"/>
        <dbReference type="ChEBI" id="CHEBI:15378"/>
        <dbReference type="ChEBI" id="CHEBI:18155"/>
        <dbReference type="ChEBI" id="CHEBI:58779"/>
        <dbReference type="ChEBI" id="CHEBI:60377"/>
        <dbReference type="ChEBI" id="CHEBI:78226"/>
    </reaction>
    <physiologicalReaction direction="left-to-right" evidence="26">
        <dbReference type="Rhea" id="RHEA:54237"/>
    </physiologicalReaction>
</comment>
<reference evidence="49 50" key="1">
    <citation type="submission" date="2017-12" db="EMBL/GenBank/DDBJ databases">
        <title>Integrating genomic resources of turbot (Scophthalmus maximus) in depth evaluation of genetic and physical mapping variation across individuals.</title>
        <authorList>
            <person name="Martinez P."/>
        </authorList>
    </citation>
    <scope>NUCLEOTIDE SEQUENCE [LARGE SCALE GENOMIC DNA]</scope>
</reference>
<evidence type="ECO:0000256" key="5">
    <source>
        <dbReference type="ARBA" id="ARBA00005189"/>
    </source>
</evidence>
<keyword evidence="50" id="KW-1185">Reference proteome</keyword>
<comment type="pathway">
    <text evidence="33">Phospholipid metabolism; phosphatidylethanolamine biosynthesis; phosphatidylethanolamine from ethanolamine: step 3/3.</text>
</comment>
<comment type="catalytic activity">
    <reaction evidence="22">
        <text>1,2-di-(9Z-hexadecenoyl)-sn-glycerol + CDP-choline = 1,2-di-(9Z-hexadecenoyl)-sn-glycero-3-phosphocholine + CMP + H(+)</text>
        <dbReference type="Rhea" id="RHEA:54336"/>
        <dbReference type="ChEBI" id="CHEBI:15378"/>
        <dbReference type="ChEBI" id="CHEBI:58779"/>
        <dbReference type="ChEBI" id="CHEBI:60377"/>
        <dbReference type="ChEBI" id="CHEBI:83717"/>
        <dbReference type="ChEBI" id="CHEBI:84417"/>
    </reaction>
    <physiologicalReaction direction="left-to-right" evidence="22">
        <dbReference type="Rhea" id="RHEA:54337"/>
    </physiologicalReaction>
</comment>
<comment type="catalytic activity">
    <reaction evidence="25">
        <text>1-hexadecanoyl-2-(4Z,7Z,10Z,13Z,16Z,19Z-docosahexaenoyl)-sn-glycerol + CDP-choline = 1-hexadecanoyl-2-(4Z,7Z,10Z,13Z,16Z,19Z-docosahexaenoyl)-sn-glycero-3-phosphocholine + CMP + H(+)</text>
        <dbReference type="Rhea" id="RHEA:54332"/>
        <dbReference type="ChEBI" id="CHEBI:15378"/>
        <dbReference type="ChEBI" id="CHEBI:58779"/>
        <dbReference type="ChEBI" id="CHEBI:60377"/>
        <dbReference type="ChEBI" id="CHEBI:74963"/>
        <dbReference type="ChEBI" id="CHEBI:82949"/>
    </reaction>
    <physiologicalReaction direction="left-to-right" evidence="25">
        <dbReference type="Rhea" id="RHEA:54333"/>
    </physiologicalReaction>
</comment>
<evidence type="ECO:0000256" key="2">
    <source>
        <dbReference type="ARBA" id="ARBA00001946"/>
    </source>
</evidence>
<evidence type="ECO:0000256" key="6">
    <source>
        <dbReference type="ARBA" id="ARBA00010441"/>
    </source>
</evidence>
<feature type="transmembrane region" description="Helical" evidence="47">
    <location>
        <begin position="565"/>
        <end position="591"/>
    </location>
</feature>
<comment type="cofactor">
    <cofactor evidence="1">
        <name>Mn(2+)</name>
        <dbReference type="ChEBI" id="CHEBI:29035"/>
    </cofactor>
</comment>
<dbReference type="EC" id="2.7.8.22" evidence="36"/>
<gene>
    <name evidence="49" type="ORF">SMAX5B_002821</name>
</gene>
<keyword evidence="16 47" id="KW-0472">Membrane</keyword>
<keyword evidence="21" id="KW-1208">Phospholipid metabolism</keyword>
<evidence type="ECO:0000259" key="48">
    <source>
        <dbReference type="Pfam" id="PF10277"/>
    </source>
</evidence>
<evidence type="ECO:0000256" key="39">
    <source>
        <dbReference type="ARBA" id="ARBA00047335"/>
    </source>
</evidence>
<feature type="transmembrane region" description="Helical" evidence="47">
    <location>
        <begin position="295"/>
        <end position="313"/>
    </location>
</feature>
<feature type="transmembrane region" description="Helical" evidence="47">
    <location>
        <begin position="325"/>
        <end position="345"/>
    </location>
</feature>
<dbReference type="GO" id="GO:0005789">
    <property type="term" value="C:endoplasmic reticulum membrane"/>
    <property type="evidence" value="ECO:0007669"/>
    <property type="project" value="UniProtKB-SubCell"/>
</dbReference>
<evidence type="ECO:0000256" key="19">
    <source>
        <dbReference type="ARBA" id="ARBA00023211"/>
    </source>
</evidence>
<comment type="pathway">
    <text evidence="5">Lipid metabolism.</text>
</comment>
<sequence>MSTTGQQQGGGLRSRRALGRDKDPGPGVGMEAACWLAPGVLRRLIELPSPPLSRHQLKRLEEHRYSSAGRSLLEPLMQCYWEWLVGRVPSWIAPNLITIVGLATNVFTTLVLIYYCPTATEQAPLWAYVLCAVGLFIYQSLDAIDGKQARRTNSSSPLGELFDHGCDSLSTVFIVLGTSIAVQMGTNPDWMFFCCFAGMFMFYCAHWQTYVSGTLRFGIIDVTEVQIFIIIMYLLAAVGGSALWQSMIPVLNIQMKMIPAIFTFLGAIFSCTNYFRVIFTGGVGKNGSTIAGTSVLSPVLHIGSVIILAMMIYKKSAVQLFEKHPCLYILAFGFVSAKITNKLVVAHMTKSEMHLHDLAFLGPGLLFLDQYFNSFIDEYLVLWIALGGAVPAGFAFESDSGHKSPPDAMWWFQQGLCFLPASLVVWTVASFIFAYITAVVLRHVDPLVPYISDTGTMAPERCVFGIMLDVSAFLGMATVYVRYKQVEALTGSDKLTLHRLNRFGLLLGFISSFGMCVVANFQKTTLFSMHLVGAVLTFGVGALYILVQTLLSLNMQPHVHSRSIYLVRLGIGVWTLSSIVSMFVSSVIMYSSLPGVDVPHKMHWTPGETGYLAHIISTVSEWSLAFSFISFFLTYIRDFQKINLRAEVNLQSSHLYDWPQGGAAAASQQLKREASESSPLLAGGT</sequence>
<evidence type="ECO:0000256" key="44">
    <source>
        <dbReference type="ARBA" id="ARBA00048570"/>
    </source>
</evidence>
<organism evidence="49 50">
    <name type="scientific">Scophthalmus maximus</name>
    <name type="common">Turbot</name>
    <name type="synonym">Psetta maxima</name>
    <dbReference type="NCBI Taxonomy" id="52904"/>
    <lineage>
        <taxon>Eukaryota</taxon>
        <taxon>Metazoa</taxon>
        <taxon>Chordata</taxon>
        <taxon>Craniata</taxon>
        <taxon>Vertebrata</taxon>
        <taxon>Euteleostomi</taxon>
        <taxon>Actinopterygii</taxon>
        <taxon>Neopterygii</taxon>
        <taxon>Teleostei</taxon>
        <taxon>Neoteleostei</taxon>
        <taxon>Acanthomorphata</taxon>
        <taxon>Carangaria</taxon>
        <taxon>Pleuronectiformes</taxon>
        <taxon>Pleuronectoidei</taxon>
        <taxon>Scophthalmidae</taxon>
        <taxon>Scophthalmus</taxon>
    </lineage>
</organism>
<evidence type="ECO:0000256" key="14">
    <source>
        <dbReference type="ARBA" id="ARBA00022989"/>
    </source>
</evidence>
<dbReference type="GO" id="GO:0006646">
    <property type="term" value="P:phosphatidylethanolamine biosynthetic process"/>
    <property type="evidence" value="ECO:0007669"/>
    <property type="project" value="TreeGrafter"/>
</dbReference>
<comment type="catalytic activity">
    <reaction evidence="29">
        <text>1-O-hexadecyl-2-(5Z,8Z,11Z,14Z-eicosatetraenoyl)-sn-glycerol + CDP-choline = 1-O-hexadecyl-2-(5Z,8Z,11Z,14Z)-eicosatetraenoyl-sn-glycero-3-phosphocholine + CMP + H(+)</text>
        <dbReference type="Rhea" id="RHEA:54352"/>
        <dbReference type="ChEBI" id="CHEBI:15378"/>
        <dbReference type="ChEBI" id="CHEBI:55430"/>
        <dbReference type="ChEBI" id="CHEBI:58779"/>
        <dbReference type="ChEBI" id="CHEBI:60377"/>
        <dbReference type="ChEBI" id="CHEBI:77184"/>
    </reaction>
    <physiologicalReaction direction="left-to-right" evidence="29">
        <dbReference type="Rhea" id="RHEA:54353"/>
    </physiologicalReaction>
</comment>
<comment type="catalytic activity">
    <reaction evidence="43">
        <text>a 1-O-(1Z-alkenyl)-2-acyl-sn-glycerol + CDP-choline = a 1-O-(1Z-alkenyl)-2-acyl-sn-glycero-3-phosphocholine + CMP + H(+)</text>
        <dbReference type="Rhea" id="RHEA:36227"/>
        <dbReference type="ChEBI" id="CHEBI:15378"/>
        <dbReference type="ChEBI" id="CHEBI:58779"/>
        <dbReference type="ChEBI" id="CHEBI:60377"/>
        <dbReference type="ChEBI" id="CHEBI:77286"/>
        <dbReference type="ChEBI" id="CHEBI:77296"/>
        <dbReference type="EC" id="2.7.8.22"/>
    </reaction>
    <physiologicalReaction direction="left-to-right" evidence="43">
        <dbReference type="Rhea" id="RHEA:36228"/>
    </physiologicalReaction>
</comment>
<evidence type="ECO:0000256" key="38">
    <source>
        <dbReference type="ARBA" id="ARBA00042366"/>
    </source>
</evidence>
<comment type="catalytic activity">
    <reaction evidence="27">
        <text>1,2-di-(9Z-hexadecenoyl)-sn-glycerol + CDP-ethanolamine = 1,2-di-(9Z-hexadecenoyl)-sn-glycero-3-phosphoethanolamine + CMP + H(+)</text>
        <dbReference type="Rhea" id="RHEA:54340"/>
        <dbReference type="ChEBI" id="CHEBI:15378"/>
        <dbReference type="ChEBI" id="CHEBI:57876"/>
        <dbReference type="ChEBI" id="CHEBI:60377"/>
        <dbReference type="ChEBI" id="CHEBI:84417"/>
        <dbReference type="ChEBI" id="CHEBI:138145"/>
    </reaction>
    <physiologicalReaction direction="left-to-right" evidence="27">
        <dbReference type="Rhea" id="RHEA:54341"/>
    </physiologicalReaction>
</comment>
<keyword evidence="9 45" id="KW-0808">Transferase</keyword>
<evidence type="ECO:0000256" key="31">
    <source>
        <dbReference type="ARBA" id="ARBA00037663"/>
    </source>
</evidence>
<comment type="pathway">
    <text evidence="32">Phospholipid metabolism; phosphatidylcholine biosynthesis; phosphatidylcholine from phosphocholine: step 2/2.</text>
</comment>
<feature type="transmembrane region" description="Helical" evidence="47">
    <location>
        <begin position="503"/>
        <end position="521"/>
    </location>
</feature>
<evidence type="ECO:0000256" key="24">
    <source>
        <dbReference type="ARBA" id="ARBA00036059"/>
    </source>
</evidence>
<dbReference type="PANTHER" id="PTHR10414">
    <property type="entry name" value="ETHANOLAMINEPHOSPHOTRANSFERASE"/>
    <property type="match status" value="1"/>
</dbReference>
<comment type="subunit">
    <text evidence="7">Homodimer.</text>
</comment>
<comment type="cofactor">
    <cofactor evidence="2">
        <name>Mg(2+)</name>
        <dbReference type="ChEBI" id="CHEBI:18420"/>
    </cofactor>
</comment>
<dbReference type="Pfam" id="PF10277">
    <property type="entry name" value="Frag1"/>
    <property type="match status" value="1"/>
</dbReference>
<evidence type="ECO:0000256" key="12">
    <source>
        <dbReference type="ARBA" id="ARBA00022824"/>
    </source>
</evidence>
<keyword evidence="8" id="KW-0444">Lipid biosynthesis</keyword>
<dbReference type="FunFam" id="1.20.120.1760:FF:000002">
    <property type="entry name" value="Choline/ethanolamine phosphotransferase 1"/>
    <property type="match status" value="1"/>
</dbReference>
<dbReference type="InterPro" id="IPR043130">
    <property type="entry name" value="CDP-OH_PTrfase_TM_dom"/>
</dbReference>
<comment type="catalytic activity">
    <reaction evidence="42">
        <text>CDP-choline + 1,2-di-(9Z-octadecenoyl)-sn-glycerol = 1,2-di-(9Z-octadecenoyl)-sn-glycero-3-phosphocholine + CMP + H(+)</text>
        <dbReference type="Rhea" id="RHEA:54240"/>
        <dbReference type="ChEBI" id="CHEBI:15378"/>
        <dbReference type="ChEBI" id="CHEBI:52333"/>
        <dbReference type="ChEBI" id="CHEBI:58779"/>
        <dbReference type="ChEBI" id="CHEBI:60377"/>
        <dbReference type="ChEBI" id="CHEBI:74669"/>
    </reaction>
    <physiologicalReaction direction="left-to-right" evidence="42">
        <dbReference type="Rhea" id="RHEA:54241"/>
    </physiologicalReaction>
</comment>
<evidence type="ECO:0000256" key="30">
    <source>
        <dbReference type="ARBA" id="ARBA00036890"/>
    </source>
</evidence>
<evidence type="ECO:0000256" key="21">
    <source>
        <dbReference type="ARBA" id="ARBA00023264"/>
    </source>
</evidence>
<evidence type="ECO:0000256" key="25">
    <source>
        <dbReference type="ARBA" id="ARBA00036100"/>
    </source>
</evidence>
<dbReference type="PANTHER" id="PTHR10414:SF27">
    <property type="entry name" value="CHOLINE_ETHANOLAMINEPHOSPHOTRANSFERASE 1"/>
    <property type="match status" value="1"/>
</dbReference>
<evidence type="ECO:0000256" key="10">
    <source>
        <dbReference type="ARBA" id="ARBA00022692"/>
    </source>
</evidence>
<comment type="catalytic activity">
    <reaction evidence="24">
        <text>1-O-hexadecyl-2-acetyl-sn-glycerol + CDP-choline = 1-O-hexadecyl-2-acetyl-sn-glycero-3-phosphocholine + CMP + H(+)</text>
        <dbReference type="Rhea" id="RHEA:54348"/>
        <dbReference type="ChEBI" id="CHEBI:15378"/>
        <dbReference type="ChEBI" id="CHEBI:44811"/>
        <dbReference type="ChEBI" id="CHEBI:58779"/>
        <dbReference type="ChEBI" id="CHEBI:60377"/>
        <dbReference type="ChEBI" id="CHEBI:75936"/>
    </reaction>
    <physiologicalReaction direction="left-to-right" evidence="24">
        <dbReference type="Rhea" id="RHEA:54349"/>
    </physiologicalReaction>
</comment>
<dbReference type="EMBL" id="CP026248">
    <property type="protein sequence ID" value="AWP02324.1"/>
    <property type="molecule type" value="Genomic_DNA"/>
</dbReference>
<comment type="catalytic activity">
    <reaction evidence="41">
        <text>CDP-ethanolamine + a 1,2-diacyl-sn-glycerol = a 1,2-diacyl-sn-glycero-3-phosphoethanolamine + CMP + H(+)</text>
        <dbReference type="Rhea" id="RHEA:32943"/>
        <dbReference type="ChEBI" id="CHEBI:15378"/>
        <dbReference type="ChEBI" id="CHEBI:17815"/>
        <dbReference type="ChEBI" id="CHEBI:57876"/>
        <dbReference type="ChEBI" id="CHEBI:60377"/>
        <dbReference type="ChEBI" id="CHEBI:64612"/>
        <dbReference type="EC" id="2.7.8.1"/>
    </reaction>
    <physiologicalReaction direction="left-to-right" evidence="41">
        <dbReference type="Rhea" id="RHEA:32944"/>
    </physiologicalReaction>
</comment>
<feature type="transmembrane region" description="Helical" evidence="47">
    <location>
        <begin position="463"/>
        <end position="483"/>
    </location>
</feature>
<keyword evidence="17" id="KW-0325">Glycoprotein</keyword>
<evidence type="ECO:0000256" key="33">
    <source>
        <dbReference type="ARBA" id="ARBA00037891"/>
    </source>
</evidence>
<dbReference type="GO" id="GO:0047359">
    <property type="term" value="F:1-alkenyl-2-acylglycerol choline phosphotransferase activity"/>
    <property type="evidence" value="ECO:0007669"/>
    <property type="project" value="UniProtKB-EC"/>
</dbReference>
<dbReference type="InterPro" id="IPR014472">
    <property type="entry name" value="CHOPT"/>
</dbReference>
<feature type="transmembrane region" description="Helical" evidence="47">
    <location>
        <begin position="257"/>
        <end position="275"/>
    </location>
</feature>
<feature type="transmembrane region" description="Helical" evidence="47">
    <location>
        <begin position="225"/>
        <end position="245"/>
    </location>
</feature>
<evidence type="ECO:0000256" key="11">
    <source>
        <dbReference type="ARBA" id="ARBA00022723"/>
    </source>
</evidence>
<feature type="domain" description="CWH43-like N-terminal" evidence="48">
    <location>
        <begin position="417"/>
        <end position="642"/>
    </location>
</feature>
<comment type="catalytic activity">
    <reaction evidence="28">
        <text>1,2-dioctanoyl-sn-glycerol + CDP-choline = 1,2-dioctanoyl-sn-glycero-3-phosphocholine + CMP + H(+)</text>
        <dbReference type="Rhea" id="RHEA:54232"/>
        <dbReference type="ChEBI" id="CHEBI:15378"/>
        <dbReference type="ChEBI" id="CHEBI:58779"/>
        <dbReference type="ChEBI" id="CHEBI:60377"/>
        <dbReference type="ChEBI" id="CHEBI:76979"/>
        <dbReference type="ChEBI" id="CHEBI:78228"/>
    </reaction>
    <physiologicalReaction direction="left-to-right" evidence="28">
        <dbReference type="Rhea" id="RHEA:54233"/>
    </physiologicalReaction>
</comment>
<dbReference type="GO" id="GO:0004307">
    <property type="term" value="F:ethanolaminephosphotransferase activity"/>
    <property type="evidence" value="ECO:0007669"/>
    <property type="project" value="UniProtKB-EC"/>
</dbReference>
<keyword evidence="18" id="KW-0594">Phospholipid biosynthesis</keyword>
<dbReference type="PROSITE" id="PS00379">
    <property type="entry name" value="CDP_ALCOHOL_P_TRANSF"/>
    <property type="match status" value="1"/>
</dbReference>
<dbReference type="Proteomes" id="UP000246464">
    <property type="component" value="Chromosome 6"/>
</dbReference>
<evidence type="ECO:0000256" key="18">
    <source>
        <dbReference type="ARBA" id="ARBA00023209"/>
    </source>
</evidence>
<keyword evidence="14 47" id="KW-1133">Transmembrane helix</keyword>
<dbReference type="GO" id="GO:0046872">
    <property type="term" value="F:metal ion binding"/>
    <property type="evidence" value="ECO:0007669"/>
    <property type="project" value="UniProtKB-KW"/>
</dbReference>
<evidence type="ECO:0000256" key="36">
    <source>
        <dbReference type="ARBA" id="ARBA00038994"/>
    </source>
</evidence>
<evidence type="ECO:0000256" key="3">
    <source>
        <dbReference type="ARBA" id="ARBA00004232"/>
    </source>
</evidence>
<feature type="transmembrane region" description="Helical" evidence="47">
    <location>
        <begin position="379"/>
        <end position="396"/>
    </location>
</feature>
<feature type="region of interest" description="Disordered" evidence="46">
    <location>
        <begin position="1"/>
        <end position="25"/>
    </location>
</feature>
<evidence type="ECO:0000256" key="42">
    <source>
        <dbReference type="ARBA" id="ARBA00048186"/>
    </source>
</evidence>
<evidence type="ECO:0000256" key="43">
    <source>
        <dbReference type="ARBA" id="ARBA00048188"/>
    </source>
</evidence>
<evidence type="ECO:0000256" key="35">
    <source>
        <dbReference type="ARBA" id="ARBA00038987"/>
    </source>
</evidence>
<dbReference type="STRING" id="52904.ENSSMAP00000006733"/>
<evidence type="ECO:0000313" key="49">
    <source>
        <dbReference type="EMBL" id="AWP02324.1"/>
    </source>
</evidence>
<evidence type="ECO:0000256" key="13">
    <source>
        <dbReference type="ARBA" id="ARBA00022842"/>
    </source>
</evidence>
<proteinExistence type="inferred from homology"/>
<evidence type="ECO:0000256" key="28">
    <source>
        <dbReference type="ARBA" id="ARBA00036651"/>
    </source>
</evidence>
<evidence type="ECO:0000256" key="32">
    <source>
        <dbReference type="ARBA" id="ARBA00037890"/>
    </source>
</evidence>
<evidence type="ECO:0000256" key="23">
    <source>
        <dbReference type="ARBA" id="ARBA00035972"/>
    </source>
</evidence>
<keyword evidence="19" id="KW-0464">Manganese</keyword>
<evidence type="ECO:0000256" key="4">
    <source>
        <dbReference type="ARBA" id="ARBA00004477"/>
    </source>
</evidence>
<dbReference type="InterPro" id="IPR048254">
    <property type="entry name" value="CDP_ALCOHOL_P_TRANSF_CS"/>
</dbReference>
<comment type="similarity">
    <text evidence="6 45">Belongs to the CDP-alcohol phosphatidyltransferase class-I family.</text>
</comment>